<organism evidence="1 2">
    <name type="scientific">Shewanella surugensis</name>
    <dbReference type="NCBI Taxonomy" id="212020"/>
    <lineage>
        <taxon>Bacteria</taxon>
        <taxon>Pseudomonadati</taxon>
        <taxon>Pseudomonadota</taxon>
        <taxon>Gammaproteobacteria</taxon>
        <taxon>Alteromonadales</taxon>
        <taxon>Shewanellaceae</taxon>
        <taxon>Shewanella</taxon>
    </lineage>
</organism>
<dbReference type="Gene3D" id="3.30.160.140">
    <property type="entry name" value="Shew3726-like"/>
    <property type="match status" value="1"/>
</dbReference>
<dbReference type="InterPro" id="IPR009962">
    <property type="entry name" value="DUF1488"/>
</dbReference>
<dbReference type="Proteomes" id="UP001203423">
    <property type="component" value="Unassembled WGS sequence"/>
</dbReference>
<protein>
    <submittedName>
        <fullName evidence="1">DUF1488 domain-containing protein</fullName>
    </submittedName>
</protein>
<evidence type="ECO:0000313" key="2">
    <source>
        <dbReference type="Proteomes" id="UP001203423"/>
    </source>
</evidence>
<accession>A0ABT0LH20</accession>
<dbReference type="InterPro" id="IPR036692">
    <property type="entry name" value="Shew3726-like_sf"/>
</dbReference>
<comment type="caution">
    <text evidence="1">The sequence shown here is derived from an EMBL/GenBank/DDBJ whole genome shotgun (WGS) entry which is preliminary data.</text>
</comment>
<keyword evidence="2" id="KW-1185">Reference proteome</keyword>
<reference evidence="1 2" key="1">
    <citation type="submission" date="2022-01" db="EMBL/GenBank/DDBJ databases">
        <title>Whole genome-based taxonomy of the Shewanellaceae.</title>
        <authorList>
            <person name="Martin-Rodriguez A.J."/>
        </authorList>
    </citation>
    <scope>NUCLEOTIDE SEQUENCE [LARGE SCALE GENOMIC DNA]</scope>
    <source>
        <strain evidence="1 2">DSM 17177</strain>
    </source>
</reference>
<name>A0ABT0LH20_9GAMM</name>
<proteinExistence type="predicted"/>
<dbReference type="Pfam" id="PF07369">
    <property type="entry name" value="DUF1488"/>
    <property type="match status" value="1"/>
</dbReference>
<dbReference type="SUPFAM" id="SSF160272">
    <property type="entry name" value="Shew3726-like"/>
    <property type="match status" value="1"/>
</dbReference>
<dbReference type="EMBL" id="JAKIKS010000120">
    <property type="protein sequence ID" value="MCL1126994.1"/>
    <property type="molecule type" value="Genomic_DNA"/>
</dbReference>
<evidence type="ECO:0000313" key="1">
    <source>
        <dbReference type="EMBL" id="MCL1126994.1"/>
    </source>
</evidence>
<gene>
    <name evidence="1" type="ORF">L2764_21575</name>
</gene>
<dbReference type="RefSeq" id="WP_248942403.1">
    <property type="nucleotide sequence ID" value="NZ_JAKIKS010000120.1"/>
</dbReference>
<sequence length="91" mass="10545">MNQSVLFPDLQEWNAQVFCIDFPAQVQGANIECRVTLKTLLRISVSLLDRKDLEVAVKALALFDEYRFDIEEEIEVLIEQEAFDEQGRINL</sequence>